<organism evidence="2 3">
    <name type="scientific">Alienimonas chondri</name>
    <dbReference type="NCBI Taxonomy" id="2681879"/>
    <lineage>
        <taxon>Bacteria</taxon>
        <taxon>Pseudomonadati</taxon>
        <taxon>Planctomycetota</taxon>
        <taxon>Planctomycetia</taxon>
        <taxon>Planctomycetales</taxon>
        <taxon>Planctomycetaceae</taxon>
        <taxon>Alienimonas</taxon>
    </lineage>
</organism>
<sequence length="72" mass="7610">MTSVQPGEKHRSHIPPWTIATASGGDLRGGDLSYDREKNAPLANLFVSLLQNVGVETDRFASGTGTLTGLEA</sequence>
<proteinExistence type="predicted"/>
<comment type="caution">
    <text evidence="2">The sequence shown here is derived from an EMBL/GenBank/DDBJ whole genome shotgun (WGS) entry which is preliminary data.</text>
</comment>
<feature type="region of interest" description="Disordered" evidence="1">
    <location>
        <begin position="1"/>
        <end position="32"/>
    </location>
</feature>
<accession>A0ABX1VC88</accession>
<dbReference type="RefSeq" id="WP_171183861.1">
    <property type="nucleotide sequence ID" value="NZ_WTPX01000014.1"/>
</dbReference>
<dbReference type="EMBL" id="WTPX01000014">
    <property type="protein sequence ID" value="NNJ24661.1"/>
    <property type="molecule type" value="Genomic_DNA"/>
</dbReference>
<reference evidence="2 3" key="1">
    <citation type="journal article" date="2020" name="Syst. Appl. Microbiol.">
        <title>Alienimonas chondri sp. nov., a novel planctomycete isolated from the biofilm of the red alga Chondrus crispus.</title>
        <authorList>
            <person name="Vitorino I."/>
            <person name="Albuquerque L."/>
            <person name="Wiegand S."/>
            <person name="Kallscheuer N."/>
            <person name="da Costa M.S."/>
            <person name="Lobo-da-Cunha A."/>
            <person name="Jogler C."/>
            <person name="Lage O.M."/>
        </authorList>
    </citation>
    <scope>NUCLEOTIDE SEQUENCE [LARGE SCALE GENOMIC DNA]</scope>
    <source>
        <strain evidence="2 3">LzC2</strain>
    </source>
</reference>
<dbReference type="Proteomes" id="UP000609651">
    <property type="component" value="Unassembled WGS sequence"/>
</dbReference>
<protein>
    <submittedName>
        <fullName evidence="2">Uncharacterized protein</fullName>
    </submittedName>
</protein>
<name>A0ABX1VC88_9PLAN</name>
<keyword evidence="3" id="KW-1185">Reference proteome</keyword>
<evidence type="ECO:0000313" key="2">
    <source>
        <dbReference type="EMBL" id="NNJ24661.1"/>
    </source>
</evidence>
<evidence type="ECO:0000256" key="1">
    <source>
        <dbReference type="SAM" id="MobiDB-lite"/>
    </source>
</evidence>
<gene>
    <name evidence="2" type="ORF">LzC2_07200</name>
</gene>
<evidence type="ECO:0000313" key="3">
    <source>
        <dbReference type="Proteomes" id="UP000609651"/>
    </source>
</evidence>